<protein>
    <submittedName>
        <fullName evidence="1">Uncharacterized protein</fullName>
    </submittedName>
</protein>
<dbReference type="Proteomes" id="UP000248790">
    <property type="component" value="Unassembled WGS sequence"/>
</dbReference>
<accession>A0A327WS61</accession>
<name>A0A327WS61_LARAB</name>
<proteinExistence type="predicted"/>
<gene>
    <name evidence="1" type="ORF">LX87_03204</name>
</gene>
<sequence length="124" mass="13815">MIRTRDTSTPIGVMETGITVRGQTAPGPKVHARITDKVSLRTAMTVHATGDRIGPEVRVRRTVRTVTVHRTTVGSNSRSPVRLNLVQPLQLQFPHPVRNSRRQNPMFLLKPSVAEGNNCVDLRF</sequence>
<comment type="caution">
    <text evidence="1">The sequence shown here is derived from an EMBL/GenBank/DDBJ whole genome shotgun (WGS) entry which is preliminary data.</text>
</comment>
<evidence type="ECO:0000313" key="2">
    <source>
        <dbReference type="Proteomes" id="UP000248790"/>
    </source>
</evidence>
<organism evidence="1 2">
    <name type="scientific">Larkinella arboricola</name>
    <dbReference type="NCBI Taxonomy" id="643671"/>
    <lineage>
        <taxon>Bacteria</taxon>
        <taxon>Pseudomonadati</taxon>
        <taxon>Bacteroidota</taxon>
        <taxon>Cytophagia</taxon>
        <taxon>Cytophagales</taxon>
        <taxon>Spirosomataceae</taxon>
        <taxon>Larkinella</taxon>
    </lineage>
</organism>
<reference evidence="1 2" key="1">
    <citation type="submission" date="2018-06" db="EMBL/GenBank/DDBJ databases">
        <title>Genomic Encyclopedia of Archaeal and Bacterial Type Strains, Phase II (KMG-II): from individual species to whole genera.</title>
        <authorList>
            <person name="Goeker M."/>
        </authorList>
    </citation>
    <scope>NUCLEOTIDE SEQUENCE [LARGE SCALE GENOMIC DNA]</scope>
    <source>
        <strain evidence="1 2">DSM 21851</strain>
    </source>
</reference>
<evidence type="ECO:0000313" key="1">
    <source>
        <dbReference type="EMBL" id="RAJ95458.1"/>
    </source>
</evidence>
<dbReference type="AlphaFoldDB" id="A0A327WS61"/>
<keyword evidence="2" id="KW-1185">Reference proteome</keyword>
<dbReference type="EMBL" id="QLMC01000004">
    <property type="protein sequence ID" value="RAJ95458.1"/>
    <property type="molecule type" value="Genomic_DNA"/>
</dbReference>